<evidence type="ECO:0000313" key="3">
    <source>
        <dbReference type="EMBL" id="CAK89392.1"/>
    </source>
</evidence>
<evidence type="ECO:0000256" key="1">
    <source>
        <dbReference type="SAM" id="Coils"/>
    </source>
</evidence>
<reference evidence="3 4" key="1">
    <citation type="journal article" date="2006" name="Nature">
        <title>Global trends of whole-genome duplications revealed by the ciliate Paramecium tetraurelia.</title>
        <authorList>
            <consortium name="Genoscope"/>
            <person name="Aury J.-M."/>
            <person name="Jaillon O."/>
            <person name="Duret L."/>
            <person name="Noel B."/>
            <person name="Jubin C."/>
            <person name="Porcel B.M."/>
            <person name="Segurens B."/>
            <person name="Daubin V."/>
            <person name="Anthouard V."/>
            <person name="Aiach N."/>
            <person name="Arnaiz O."/>
            <person name="Billaut A."/>
            <person name="Beisson J."/>
            <person name="Blanc I."/>
            <person name="Bouhouche K."/>
            <person name="Camara F."/>
            <person name="Duharcourt S."/>
            <person name="Guigo R."/>
            <person name="Gogendeau D."/>
            <person name="Katinka M."/>
            <person name="Keller A.-M."/>
            <person name="Kissmehl R."/>
            <person name="Klotz C."/>
            <person name="Koll F."/>
            <person name="Le Moue A."/>
            <person name="Lepere C."/>
            <person name="Malinsky S."/>
            <person name="Nowacki M."/>
            <person name="Nowak J.K."/>
            <person name="Plattner H."/>
            <person name="Poulain J."/>
            <person name="Ruiz F."/>
            <person name="Serrano V."/>
            <person name="Zagulski M."/>
            <person name="Dessen P."/>
            <person name="Betermier M."/>
            <person name="Weissenbach J."/>
            <person name="Scarpelli C."/>
            <person name="Schachter V."/>
            <person name="Sperling L."/>
            <person name="Meyer E."/>
            <person name="Cohen J."/>
            <person name="Wincker P."/>
        </authorList>
    </citation>
    <scope>NUCLEOTIDE SEQUENCE [LARGE SCALE GENOMIC DNA]</scope>
    <source>
        <strain evidence="3 4">Stock d4-2</strain>
    </source>
</reference>
<feature type="coiled-coil region" evidence="1">
    <location>
        <begin position="35"/>
        <end position="129"/>
    </location>
</feature>
<dbReference type="RefSeq" id="XP_001456789.1">
    <property type="nucleotide sequence ID" value="XM_001456752.1"/>
</dbReference>
<dbReference type="Pfam" id="PF07534">
    <property type="entry name" value="TLD"/>
    <property type="match status" value="1"/>
</dbReference>
<dbReference type="PANTHER" id="PTHR23354:SF122">
    <property type="entry name" value="GTPASE-ACTIVATING PROTEIN SKYWALKER"/>
    <property type="match status" value="1"/>
</dbReference>
<dbReference type="InterPro" id="IPR006571">
    <property type="entry name" value="TLDc_dom"/>
</dbReference>
<dbReference type="InParanoid" id="A0E275"/>
<dbReference type="GeneID" id="5042574"/>
<dbReference type="AlphaFoldDB" id="A0E275"/>
<name>A0E275_PARTE</name>
<dbReference type="OrthoDB" id="10001977at2759"/>
<keyword evidence="1" id="KW-0175">Coiled coil</keyword>
<feature type="domain" description="TLDc" evidence="2">
    <location>
        <begin position="162"/>
        <end position="316"/>
    </location>
</feature>
<sequence length="331" mass="38235">MQILILAEDNQKYQKLFKNKTNNWQSQISGQGKLITEQSEKLKQLNQELTEIKRNELELTNQKIQNTEQIDSLTIKLKEQEQQYQQLQDQLQKKIKELNQSIQNTQSNLAQTNQQLQSKDQELKNTQFKHDALLEELKSAYSFVTIQWTIGINKLLKDDHFNKILKNIEVKTNKKVKNQYFIFSGENNDLNGQAFWKSVDKLSNLLMIFKSKSGNIFGAFSPCQWIANCSGGYIYENTLSSFIFSQTQDQIQIFPIKEGNKCNAIYCNQSYGPTFGGGHDFYIQQDFQNGSSSLGHSYSYDQYQVGNRSTHLFGQSSPNIAECEIFMLTFA</sequence>
<proteinExistence type="predicted"/>
<gene>
    <name evidence="3" type="ORF">GSPATT00022564001</name>
</gene>
<dbReference type="Proteomes" id="UP000000600">
    <property type="component" value="Unassembled WGS sequence"/>
</dbReference>
<evidence type="ECO:0000259" key="2">
    <source>
        <dbReference type="SMART" id="SM00584"/>
    </source>
</evidence>
<organism evidence="3 4">
    <name type="scientific">Paramecium tetraurelia</name>
    <dbReference type="NCBI Taxonomy" id="5888"/>
    <lineage>
        <taxon>Eukaryota</taxon>
        <taxon>Sar</taxon>
        <taxon>Alveolata</taxon>
        <taxon>Ciliophora</taxon>
        <taxon>Intramacronucleata</taxon>
        <taxon>Oligohymenophorea</taxon>
        <taxon>Peniculida</taxon>
        <taxon>Parameciidae</taxon>
        <taxon>Paramecium</taxon>
    </lineage>
</organism>
<dbReference type="KEGG" id="ptm:GSPATT00022564001"/>
<dbReference type="HOGENOM" id="CLU_932080_0_0_1"/>
<dbReference type="EMBL" id="CT868654">
    <property type="protein sequence ID" value="CAK89392.1"/>
    <property type="molecule type" value="Genomic_DNA"/>
</dbReference>
<protein>
    <recommendedName>
        <fullName evidence="2">TLDc domain-containing protein</fullName>
    </recommendedName>
</protein>
<dbReference type="OMA" id="CQWIANC"/>
<dbReference type="PANTHER" id="PTHR23354">
    <property type="entry name" value="NUCLEOLAR PROTEIN 7/ESTROGEN RECEPTOR COACTIVATOR-RELATED"/>
    <property type="match status" value="1"/>
</dbReference>
<keyword evidence="4" id="KW-1185">Reference proteome</keyword>
<evidence type="ECO:0000313" key="4">
    <source>
        <dbReference type="Proteomes" id="UP000000600"/>
    </source>
</evidence>
<dbReference type="SMART" id="SM00584">
    <property type="entry name" value="TLDc"/>
    <property type="match status" value="1"/>
</dbReference>
<accession>A0E275</accession>